<protein>
    <submittedName>
        <fullName evidence="4">CC domain-containing protein</fullName>
    </submittedName>
</protein>
<name>A0A7E4VNQ3_PANRE</name>
<proteinExistence type="predicted"/>
<feature type="domain" description="EB" evidence="2">
    <location>
        <begin position="117"/>
        <end position="161"/>
    </location>
</feature>
<organism evidence="3 4">
    <name type="scientific">Panagrellus redivivus</name>
    <name type="common">Microworm</name>
    <dbReference type="NCBI Taxonomy" id="6233"/>
    <lineage>
        <taxon>Eukaryota</taxon>
        <taxon>Metazoa</taxon>
        <taxon>Ecdysozoa</taxon>
        <taxon>Nematoda</taxon>
        <taxon>Chromadorea</taxon>
        <taxon>Rhabditida</taxon>
        <taxon>Tylenchina</taxon>
        <taxon>Panagrolaimomorpha</taxon>
        <taxon>Panagrolaimoidea</taxon>
        <taxon>Panagrolaimidae</taxon>
        <taxon>Panagrellus</taxon>
    </lineage>
</organism>
<dbReference type="SMART" id="SM00289">
    <property type="entry name" value="WR1"/>
    <property type="match status" value="2"/>
</dbReference>
<reference evidence="3" key="1">
    <citation type="journal article" date="2013" name="Genetics">
        <title>The draft genome and transcriptome of Panagrellus redivivus are shaped by the harsh demands of a free-living lifestyle.</title>
        <authorList>
            <person name="Srinivasan J."/>
            <person name="Dillman A.R."/>
            <person name="Macchietto M.G."/>
            <person name="Heikkinen L."/>
            <person name="Lakso M."/>
            <person name="Fracchia K.M."/>
            <person name="Antoshechkin I."/>
            <person name="Mortazavi A."/>
            <person name="Wong G."/>
            <person name="Sternberg P.W."/>
        </authorList>
    </citation>
    <scope>NUCLEOTIDE SEQUENCE [LARGE SCALE GENOMIC DNA]</scope>
    <source>
        <strain evidence="3">MT8872</strain>
    </source>
</reference>
<dbReference type="WBParaSite" id="Pan_g23400.t1">
    <property type="protein sequence ID" value="Pan_g23400.t1"/>
    <property type="gene ID" value="Pan_g23400"/>
</dbReference>
<evidence type="ECO:0000259" key="2">
    <source>
        <dbReference type="Pfam" id="PF01683"/>
    </source>
</evidence>
<dbReference type="InterPro" id="IPR006150">
    <property type="entry name" value="Cys_repeat_1"/>
</dbReference>
<evidence type="ECO:0000313" key="4">
    <source>
        <dbReference type="WBParaSite" id="Pan_g23400.t1"/>
    </source>
</evidence>
<evidence type="ECO:0000256" key="1">
    <source>
        <dbReference type="SAM" id="SignalP"/>
    </source>
</evidence>
<dbReference type="AlphaFoldDB" id="A0A7E4VNQ3"/>
<sequence>MNPLNVAVFCVVYGALFYHVTAQSTRRCPSNMIQLMNGIACSTDAMCQGMATGFFCYQGYCCSNSNQVQSGYGSSCTFDSQCIYPNMHCSSNVCYCLPGYDYDGSTCSLQSGGGGTCGTNQVSINGQCYQTAQPGGTCQFNSQCIDLHALRPMYCANGICQWVNNGNPTCKTPSAVTERINGVIKNCLYQDCSTGYRCEYNANFNNGQYICCSTGGTGNGANPIGQPKFYLGSQMPLQCRAVNACTFVDYPNCVYSQRYGYQVCCSTRYCQ</sequence>
<dbReference type="Proteomes" id="UP000492821">
    <property type="component" value="Unassembled WGS sequence"/>
</dbReference>
<feature type="chain" id="PRO_5028828658" evidence="1">
    <location>
        <begin position="23"/>
        <end position="271"/>
    </location>
</feature>
<accession>A0A7E4VNQ3</accession>
<reference evidence="4" key="2">
    <citation type="submission" date="2020-10" db="UniProtKB">
        <authorList>
            <consortium name="WormBaseParasite"/>
        </authorList>
    </citation>
    <scope>IDENTIFICATION</scope>
</reference>
<dbReference type="InterPro" id="IPR006149">
    <property type="entry name" value="EB_dom"/>
</dbReference>
<dbReference type="Pfam" id="PF01683">
    <property type="entry name" value="EB"/>
    <property type="match status" value="1"/>
</dbReference>
<feature type="signal peptide" evidence="1">
    <location>
        <begin position="1"/>
        <end position="22"/>
    </location>
</feature>
<keyword evidence="3" id="KW-1185">Reference proteome</keyword>
<evidence type="ECO:0000313" key="3">
    <source>
        <dbReference type="Proteomes" id="UP000492821"/>
    </source>
</evidence>
<keyword evidence="1" id="KW-0732">Signal</keyword>